<dbReference type="Proteomes" id="UP001652700">
    <property type="component" value="Unplaced"/>
</dbReference>
<dbReference type="RefSeq" id="XP_028136648.2">
    <property type="nucleotide sequence ID" value="XM_028280847.2"/>
</dbReference>
<sequence>MKRCQILIVCVFWLKTSISTPVHDEYSAFNTFQDVILRNEEIESLNEPLLSLHNANPDLTSICWAESLIITENKHTKNQTISKAYSILLDTPGNLQDLPANSENSSCYEVLEQNTDQKKVLNFTTVKESGDYIIKEHKTLFCGAGPILSHHFIVWPKLKRKQIEISINPLGKSNLRNCSDIEDSQQLESEDTNKMLGERTRSVADEDEIVGSQHTPNKEITQEESALPYPIPQIKHSHSNEDIFEEEVTTKKIGAMHGNKETVVAQASPPDNKSNKKQGPAPTVKNSLLMRDINCTVDELGVCKYMIEKGKNCTGSANSSKIVLGKWFFPDVALAEPLDKERTFILNIKLIVNLKENTTHNYEGSMEDDIKNKETELVVEEECLYVIPKKNKAKRWSNKIPKN</sequence>
<evidence type="ECO:0000313" key="3">
    <source>
        <dbReference type="Proteomes" id="UP001652700"/>
    </source>
</evidence>
<keyword evidence="1" id="KW-0732">Signal</keyword>
<feature type="chain" id="PRO_5046887399" evidence="1">
    <location>
        <begin position="20"/>
        <end position="403"/>
    </location>
</feature>
<evidence type="ECO:0000256" key="1">
    <source>
        <dbReference type="SAM" id="SignalP"/>
    </source>
</evidence>
<dbReference type="EnsemblMetazoa" id="XM_028280847.2">
    <property type="protein sequence ID" value="XP_028136648.2"/>
    <property type="gene ID" value="LOC114331317"/>
</dbReference>
<feature type="signal peptide" evidence="1">
    <location>
        <begin position="1"/>
        <end position="19"/>
    </location>
</feature>
<protein>
    <submittedName>
        <fullName evidence="2">Uncharacterized protein</fullName>
    </submittedName>
</protein>
<name>A0ABM5IMR1_DIAVI</name>
<accession>A0ABM5IMR1</accession>
<keyword evidence="3" id="KW-1185">Reference proteome</keyword>
<organism evidence="2 3">
    <name type="scientific">Diabrotica virgifera virgifera</name>
    <name type="common">western corn rootworm</name>
    <dbReference type="NCBI Taxonomy" id="50390"/>
    <lineage>
        <taxon>Eukaryota</taxon>
        <taxon>Metazoa</taxon>
        <taxon>Ecdysozoa</taxon>
        <taxon>Arthropoda</taxon>
        <taxon>Hexapoda</taxon>
        <taxon>Insecta</taxon>
        <taxon>Pterygota</taxon>
        <taxon>Neoptera</taxon>
        <taxon>Endopterygota</taxon>
        <taxon>Coleoptera</taxon>
        <taxon>Polyphaga</taxon>
        <taxon>Cucujiformia</taxon>
        <taxon>Chrysomeloidea</taxon>
        <taxon>Chrysomelidae</taxon>
        <taxon>Galerucinae</taxon>
        <taxon>Diabroticina</taxon>
        <taxon>Diabroticites</taxon>
        <taxon>Diabrotica</taxon>
    </lineage>
</organism>
<reference evidence="2" key="1">
    <citation type="submission" date="2025-05" db="UniProtKB">
        <authorList>
            <consortium name="EnsemblMetazoa"/>
        </authorList>
    </citation>
    <scope>IDENTIFICATION</scope>
</reference>
<evidence type="ECO:0000313" key="2">
    <source>
        <dbReference type="EnsemblMetazoa" id="XP_028136648.2"/>
    </source>
</evidence>
<dbReference type="GeneID" id="114331317"/>
<proteinExistence type="predicted"/>